<evidence type="ECO:0000313" key="6">
    <source>
        <dbReference type="EMBL" id="PSR29124.1"/>
    </source>
</evidence>
<proteinExistence type="predicted"/>
<keyword evidence="4" id="KW-0411">Iron-sulfur</keyword>
<evidence type="ECO:0000256" key="1">
    <source>
        <dbReference type="ARBA" id="ARBA00001966"/>
    </source>
</evidence>
<organism evidence="6 7">
    <name type="scientific">Sulfobacillus benefaciens</name>
    <dbReference type="NCBI Taxonomy" id="453960"/>
    <lineage>
        <taxon>Bacteria</taxon>
        <taxon>Bacillati</taxon>
        <taxon>Bacillota</taxon>
        <taxon>Clostridia</taxon>
        <taxon>Eubacteriales</taxon>
        <taxon>Clostridiales Family XVII. Incertae Sedis</taxon>
        <taxon>Sulfobacillus</taxon>
    </lineage>
</organism>
<dbReference type="GO" id="GO:0046872">
    <property type="term" value="F:metal ion binding"/>
    <property type="evidence" value="ECO:0007669"/>
    <property type="project" value="UniProtKB-KW"/>
</dbReference>
<reference evidence="6 7" key="1">
    <citation type="journal article" date="2014" name="BMC Genomics">
        <title>Comparison of environmental and isolate Sulfobacillus genomes reveals diverse carbon, sulfur, nitrogen, and hydrogen metabolisms.</title>
        <authorList>
            <person name="Justice N.B."/>
            <person name="Norman A."/>
            <person name="Brown C.T."/>
            <person name="Singh A."/>
            <person name="Thomas B.C."/>
            <person name="Banfield J.F."/>
        </authorList>
    </citation>
    <scope>NUCLEOTIDE SEQUENCE [LARGE SCALE GENOMIC DNA]</scope>
    <source>
        <strain evidence="6">AMDSBA1</strain>
    </source>
</reference>
<evidence type="ECO:0000256" key="2">
    <source>
        <dbReference type="ARBA" id="ARBA00022723"/>
    </source>
</evidence>
<comment type="cofactor">
    <cofactor evidence="1">
        <name>[4Fe-4S] cluster</name>
        <dbReference type="ChEBI" id="CHEBI:49883"/>
    </cofactor>
</comment>
<accession>A0A2T2X3Q4</accession>
<dbReference type="Proteomes" id="UP000242699">
    <property type="component" value="Unassembled WGS sequence"/>
</dbReference>
<dbReference type="InterPro" id="IPR002731">
    <property type="entry name" value="ATPase_BadF"/>
</dbReference>
<dbReference type="Pfam" id="PF01869">
    <property type="entry name" value="BcrAD_BadFG"/>
    <property type="match status" value="1"/>
</dbReference>
<evidence type="ECO:0000259" key="5">
    <source>
        <dbReference type="Pfam" id="PF01869"/>
    </source>
</evidence>
<dbReference type="AlphaFoldDB" id="A0A2T2X3Q4"/>
<dbReference type="Gene3D" id="3.30.420.40">
    <property type="match status" value="2"/>
</dbReference>
<dbReference type="CDD" id="cd24105">
    <property type="entry name" value="ASKHA_NBD_benz_CoA_BcrD_BadG"/>
    <property type="match status" value="1"/>
</dbReference>
<comment type="caution">
    <text evidence="6">The sequence shown here is derived from an EMBL/GenBank/DDBJ whole genome shotgun (WGS) entry which is preliminary data.</text>
</comment>
<evidence type="ECO:0000256" key="4">
    <source>
        <dbReference type="ARBA" id="ARBA00023014"/>
    </source>
</evidence>
<feature type="domain" description="ATPase BadF/BadG/BcrA/BcrD type" evidence="5">
    <location>
        <begin position="4"/>
        <end position="252"/>
    </location>
</feature>
<dbReference type="GO" id="GO:0051536">
    <property type="term" value="F:iron-sulfur cluster binding"/>
    <property type="evidence" value="ECO:0007669"/>
    <property type="project" value="UniProtKB-KW"/>
</dbReference>
<dbReference type="InterPro" id="IPR043129">
    <property type="entry name" value="ATPase_NBD"/>
</dbReference>
<name>A0A2T2X3Q4_9FIRM</name>
<dbReference type="EMBL" id="PXYT01000017">
    <property type="protein sequence ID" value="PSR29124.1"/>
    <property type="molecule type" value="Genomic_DNA"/>
</dbReference>
<keyword evidence="2" id="KW-0479">Metal-binding</keyword>
<sequence length="263" mass="28533">MLCLGLDMGSRYTKAVIMDQTGEVLGSTVLRTRPPFEGIAREAMGRTLEMADLKEDDLDYVATTGFARFSVPFRQIQITDLTCAARGVIMLFPQTRTVLDIGFQSTRTIRILPNGHVKEFKTNDKCAAGAGGFVERSARYLEVDLDQVGPLSMQATDPVSISSVCAVLAESEIINHVSDNRQVPDILRGVHNSLATRALGLMRRIGVEPELTMVGGIALQAGMVEEVEKVFKMKVNVPPTPQLIAAMGAARLGLNRLMAKQAG</sequence>
<dbReference type="NCBIfam" id="TIGR00241">
    <property type="entry name" value="CoA_E_activ"/>
    <property type="match status" value="1"/>
</dbReference>
<keyword evidence="3" id="KW-0408">Iron</keyword>
<protein>
    <submittedName>
        <fullName evidence="6">2-hydroxyglutaryl-CoA dehydratase</fullName>
    </submittedName>
</protein>
<dbReference type="InterPro" id="IPR008275">
    <property type="entry name" value="CoA_E_activase_dom"/>
</dbReference>
<dbReference type="SUPFAM" id="SSF53067">
    <property type="entry name" value="Actin-like ATPase domain"/>
    <property type="match status" value="1"/>
</dbReference>
<evidence type="ECO:0000256" key="3">
    <source>
        <dbReference type="ARBA" id="ARBA00023004"/>
    </source>
</evidence>
<dbReference type="PANTHER" id="PTHR32329">
    <property type="entry name" value="BIFUNCTIONAL PROTEIN [INCLUDES 2-HYDROXYACYL-COA DEHYDRATASE (N-TER) AND ITS ACTIVATOR DOMAIN (C_TERM)-RELATED"/>
    <property type="match status" value="1"/>
</dbReference>
<gene>
    <name evidence="6" type="ORF">C7B43_08945</name>
</gene>
<dbReference type="InterPro" id="IPR051805">
    <property type="entry name" value="Dehydratase_Activator_Redct"/>
</dbReference>
<evidence type="ECO:0000313" key="7">
    <source>
        <dbReference type="Proteomes" id="UP000242699"/>
    </source>
</evidence>
<dbReference type="PANTHER" id="PTHR32329:SF2">
    <property type="entry name" value="BIFUNCTIONAL PROTEIN [INCLUDES 2-HYDROXYACYL-COA DEHYDRATASE (N-TER) AND ITS ACTIVATOR DOMAIN (C_TERM)"/>
    <property type="match status" value="1"/>
</dbReference>